<accession>A0A2D3I751</accession>
<organism evidence="1">
    <name type="scientific">White spot syndrome virus</name>
    <dbReference type="NCBI Taxonomy" id="342409"/>
    <lineage>
        <taxon>Viruses</taxon>
        <taxon>Viruses incertae sedis</taxon>
        <taxon>Naldaviricetes</taxon>
        <taxon>Nimaviridae</taxon>
        <taxon>Whispovirus</taxon>
    </lineage>
</organism>
<proteinExistence type="predicted"/>
<dbReference type="Proteomes" id="UP000267516">
    <property type="component" value="Segment"/>
</dbReference>
<evidence type="ECO:0000313" key="1">
    <source>
        <dbReference type="EMBL" id="ATU84213.1"/>
    </source>
</evidence>
<protein>
    <submittedName>
        <fullName evidence="1">ORF223</fullName>
    </submittedName>
</protein>
<name>A0A2D3I751_9VIRU</name>
<dbReference type="EMBL" id="MF768985">
    <property type="protein sequence ID" value="ATU84213.1"/>
    <property type="molecule type" value="Genomic_DNA"/>
</dbReference>
<sequence length="60" mass="6547">MLVDGPLKNASVTEKAIFSQILSLFLPSCISEPNKTLNVLASLIFVPTCKAEKGHMYHSL</sequence>
<reference evidence="1" key="1">
    <citation type="journal article" date="2018" name="Aquaculture">
        <title>Complete genome sequence of a white spot syndrome virus associated with a disease incursion in Australia.</title>
        <authorList>
            <person name="Oakey J."/>
            <person name="Smith C.S."/>
        </authorList>
    </citation>
    <scope>NUCLEOTIDE SEQUENCE [LARGE SCALE GENOMIC DNA]</scope>
    <source>
        <strain evidence="1">WSSV-AU</strain>
    </source>
</reference>